<accession>A0AAV2PVJ9</accession>
<evidence type="ECO:0000313" key="2">
    <source>
        <dbReference type="EMBL" id="CAL4065982.1"/>
    </source>
</evidence>
<dbReference type="AlphaFoldDB" id="A0AAV2PVJ9"/>
<dbReference type="SUPFAM" id="SSF56436">
    <property type="entry name" value="C-type lectin-like"/>
    <property type="match status" value="1"/>
</dbReference>
<evidence type="ECO:0000259" key="1">
    <source>
        <dbReference type="PROSITE" id="PS50041"/>
    </source>
</evidence>
<dbReference type="InterPro" id="IPR001304">
    <property type="entry name" value="C-type_lectin-like"/>
</dbReference>
<dbReference type="InterPro" id="IPR016186">
    <property type="entry name" value="C-type_lectin-like/link_sf"/>
</dbReference>
<feature type="domain" description="C-type lectin" evidence="1">
    <location>
        <begin position="1"/>
        <end position="108"/>
    </location>
</feature>
<proteinExistence type="predicted"/>
<comment type="caution">
    <text evidence="2">The sequence shown here is derived from an EMBL/GenBank/DDBJ whole genome shotgun (WGS) entry which is preliminary data.</text>
</comment>
<dbReference type="EMBL" id="CAXKWB010001987">
    <property type="protein sequence ID" value="CAL4065982.1"/>
    <property type="molecule type" value="Genomic_DNA"/>
</dbReference>
<reference evidence="2 3" key="1">
    <citation type="submission" date="2024-05" db="EMBL/GenBank/DDBJ databases">
        <authorList>
            <person name="Wallberg A."/>
        </authorList>
    </citation>
    <scope>NUCLEOTIDE SEQUENCE [LARGE SCALE GENOMIC DNA]</scope>
</reference>
<protein>
    <recommendedName>
        <fullName evidence="1">C-type lectin domain-containing protein</fullName>
    </recommendedName>
</protein>
<feature type="non-terminal residue" evidence="2">
    <location>
        <position position="1"/>
    </location>
</feature>
<gene>
    <name evidence="2" type="ORF">MNOR_LOCUS5229</name>
</gene>
<sequence length="118" mass="13652">LNWFDAKDFCANQSLRMAQPYDAIGLRSYMVQRYSNKEAPNYSETWLGARRKTSSGPFYWNNGNNTIVPLSSPLLYPFGVVNDCLLFLVNVVRWEERPEKPYSGQICEDKNLLYSPLC</sequence>
<organism evidence="2 3">
    <name type="scientific">Meganyctiphanes norvegica</name>
    <name type="common">Northern krill</name>
    <name type="synonym">Thysanopoda norvegica</name>
    <dbReference type="NCBI Taxonomy" id="48144"/>
    <lineage>
        <taxon>Eukaryota</taxon>
        <taxon>Metazoa</taxon>
        <taxon>Ecdysozoa</taxon>
        <taxon>Arthropoda</taxon>
        <taxon>Crustacea</taxon>
        <taxon>Multicrustacea</taxon>
        <taxon>Malacostraca</taxon>
        <taxon>Eumalacostraca</taxon>
        <taxon>Eucarida</taxon>
        <taxon>Euphausiacea</taxon>
        <taxon>Euphausiidae</taxon>
        <taxon>Meganyctiphanes</taxon>
    </lineage>
</organism>
<evidence type="ECO:0000313" key="3">
    <source>
        <dbReference type="Proteomes" id="UP001497623"/>
    </source>
</evidence>
<dbReference type="InterPro" id="IPR016187">
    <property type="entry name" value="CTDL_fold"/>
</dbReference>
<dbReference type="PROSITE" id="PS50041">
    <property type="entry name" value="C_TYPE_LECTIN_2"/>
    <property type="match status" value="1"/>
</dbReference>
<name>A0AAV2PVJ9_MEGNR</name>
<dbReference type="CDD" id="cd00037">
    <property type="entry name" value="CLECT"/>
    <property type="match status" value="1"/>
</dbReference>
<dbReference type="Proteomes" id="UP001497623">
    <property type="component" value="Unassembled WGS sequence"/>
</dbReference>
<feature type="non-terminal residue" evidence="2">
    <location>
        <position position="118"/>
    </location>
</feature>
<keyword evidence="3" id="KW-1185">Reference proteome</keyword>
<dbReference type="Gene3D" id="3.10.100.10">
    <property type="entry name" value="Mannose-Binding Protein A, subunit A"/>
    <property type="match status" value="1"/>
</dbReference>